<evidence type="ECO:0000256" key="2">
    <source>
        <dbReference type="ARBA" id="ARBA00022803"/>
    </source>
</evidence>
<dbReference type="PANTHER" id="PTHR45586">
    <property type="entry name" value="TPR REPEAT-CONTAINING PROTEIN PA4667"/>
    <property type="match status" value="1"/>
</dbReference>
<dbReference type="Gene3D" id="1.25.40.10">
    <property type="entry name" value="Tetratricopeptide repeat domain"/>
    <property type="match status" value="5"/>
</dbReference>
<protein>
    <submittedName>
        <fullName evidence="4">Tetratricopeptide repeat protein</fullName>
    </submittedName>
</protein>
<evidence type="ECO:0000256" key="3">
    <source>
        <dbReference type="PROSITE-ProRule" id="PRU00339"/>
    </source>
</evidence>
<dbReference type="PANTHER" id="PTHR45586:SF1">
    <property type="entry name" value="LIPOPOLYSACCHARIDE ASSEMBLY PROTEIN B"/>
    <property type="match status" value="1"/>
</dbReference>
<name>A0ABU8H6X4_9SPHN</name>
<dbReference type="InterPro" id="IPR051012">
    <property type="entry name" value="CellSynth/LPSAsmb/PSIAsmb"/>
</dbReference>
<keyword evidence="2 3" id="KW-0802">TPR repeat</keyword>
<keyword evidence="1" id="KW-0677">Repeat</keyword>
<evidence type="ECO:0000313" key="4">
    <source>
        <dbReference type="EMBL" id="MEI5688787.1"/>
    </source>
</evidence>
<comment type="caution">
    <text evidence="4">The sequence shown here is derived from an EMBL/GenBank/DDBJ whole genome shotgun (WGS) entry which is preliminary data.</text>
</comment>
<gene>
    <name evidence="4" type="ORF">V8201_16970</name>
</gene>
<reference evidence="4 5" key="1">
    <citation type="journal article" date="2013" name="Int. J. Syst. Evol. Microbiol.">
        <title>Sphingomonas kyungheensis sp. nov., a bacterium with ginsenoside-converting activity isolated from soil of a ginseng field.</title>
        <authorList>
            <person name="Son H.M."/>
            <person name="Yang J.E."/>
            <person name="Park Y."/>
            <person name="Han C.K."/>
            <person name="Kim S.G."/>
            <person name="Kook M."/>
            <person name="Yi T.H."/>
        </authorList>
    </citation>
    <scope>NUCLEOTIDE SEQUENCE [LARGE SCALE GENOMIC DNA]</scope>
    <source>
        <strain evidence="4 5">LMG 26582</strain>
    </source>
</reference>
<evidence type="ECO:0000313" key="5">
    <source>
        <dbReference type="Proteomes" id="UP001367771"/>
    </source>
</evidence>
<dbReference type="RefSeq" id="WP_336546018.1">
    <property type="nucleotide sequence ID" value="NZ_JBBBDM010000013.1"/>
</dbReference>
<dbReference type="SMART" id="SM00028">
    <property type="entry name" value="TPR"/>
    <property type="match status" value="6"/>
</dbReference>
<proteinExistence type="predicted"/>
<dbReference type="PROSITE" id="PS50005">
    <property type="entry name" value="TPR"/>
    <property type="match status" value="1"/>
</dbReference>
<accession>A0ABU8H6X4</accession>
<dbReference type="InterPro" id="IPR019734">
    <property type="entry name" value="TPR_rpt"/>
</dbReference>
<organism evidence="4 5">
    <name type="scientific">Sphingomonas kyungheensis</name>
    <dbReference type="NCBI Taxonomy" id="1069987"/>
    <lineage>
        <taxon>Bacteria</taxon>
        <taxon>Pseudomonadati</taxon>
        <taxon>Pseudomonadota</taxon>
        <taxon>Alphaproteobacteria</taxon>
        <taxon>Sphingomonadales</taxon>
        <taxon>Sphingomonadaceae</taxon>
        <taxon>Sphingomonas</taxon>
    </lineage>
</organism>
<feature type="repeat" description="TPR" evidence="3">
    <location>
        <begin position="187"/>
        <end position="220"/>
    </location>
</feature>
<dbReference type="Pfam" id="PF13432">
    <property type="entry name" value="TPR_16"/>
    <property type="match status" value="3"/>
</dbReference>
<keyword evidence="5" id="KW-1185">Reference proteome</keyword>
<dbReference type="InterPro" id="IPR011990">
    <property type="entry name" value="TPR-like_helical_dom_sf"/>
</dbReference>
<dbReference type="Proteomes" id="UP001367771">
    <property type="component" value="Unassembled WGS sequence"/>
</dbReference>
<dbReference type="EMBL" id="JBBBDM010000013">
    <property type="protein sequence ID" value="MEI5688787.1"/>
    <property type="molecule type" value="Genomic_DNA"/>
</dbReference>
<sequence>MAERRYPLLPGRRRRLRLPRPPRLRRGQAVALAVLLLATLLAAWLALRPPPRADPVVALRDARTAYGLGNYSAARNHALAALASRPQSRPALLLLARSYLQLGDGLAAEGALSRAAALHEPAARLAGLRARARFLQSDWPAALDAAATAPGDGEAIRAAARARAMQGDSATAAQDLLAWLARAPRDAGAWTDLGRIRLDAGEIAAAADAATRAQRLAPGDPVALALQAEVVRTRYGPIAALPWFEAALARDAYYHPALIEYAATLGEVGRNVDMLAATRRALAARPGSPQAFYLQAVLAARAGRGALARDLLQRAGDAVADLPGAALLAGGLDYARGQTERAIGDWRPLAEDQPLNVSLRRLLGAALLRSGDIQGGFDQLRPIALRDDADAYTLTLVARGFEARGDRVAAARFLDRAAIGAHGGAIAFASDDDAATLLAAARQAPGDPNYLLGVIRAQLAAGDTAGAIARARTLVAASPGAPAAQIALGDALAVSGRYADAAQSYARAASLSFDEPTMLRLVDAWGRADRPRDAAAALSLYLGQNPQSLVGRRLLGRLQVQGGDEDAAIETLEAVRRIAGNRDAALLADLALAYAGSDADGDGAVASRYGRAAYRLAPMNAAVCDAYAVALAAAGNLDGARQLAAKAVRLAPADPVIAAHARRIAA</sequence>
<dbReference type="SUPFAM" id="SSF48452">
    <property type="entry name" value="TPR-like"/>
    <property type="match status" value="4"/>
</dbReference>
<evidence type="ECO:0000256" key="1">
    <source>
        <dbReference type="ARBA" id="ARBA00022737"/>
    </source>
</evidence>